<dbReference type="InterPro" id="IPR051393">
    <property type="entry name" value="ABC_transporter_permease"/>
</dbReference>
<feature type="transmembrane region" description="Helical" evidence="7">
    <location>
        <begin position="155"/>
        <end position="177"/>
    </location>
</feature>
<dbReference type="EMBL" id="ACXX02000001">
    <property type="protein sequence ID" value="EGD49632.1"/>
    <property type="molecule type" value="Genomic_DNA"/>
</dbReference>
<dbReference type="GO" id="GO:0005886">
    <property type="term" value="C:plasma membrane"/>
    <property type="evidence" value="ECO:0007669"/>
    <property type="project" value="UniProtKB-SubCell"/>
</dbReference>
<dbReference type="Gene3D" id="1.10.3720.10">
    <property type="entry name" value="MetI-like"/>
    <property type="match status" value="1"/>
</dbReference>
<keyword evidence="5 7" id="KW-1133">Transmembrane helix</keyword>
<keyword evidence="4 7" id="KW-0812">Transmembrane</keyword>
<keyword evidence="2 7" id="KW-0813">Transport</keyword>
<feature type="transmembrane region" description="Helical" evidence="7">
    <location>
        <begin position="263"/>
        <end position="284"/>
    </location>
</feature>
<evidence type="ECO:0000313" key="10">
    <source>
        <dbReference type="Proteomes" id="UP000003860"/>
    </source>
</evidence>
<dbReference type="AlphaFoldDB" id="F1T834"/>
<dbReference type="Proteomes" id="UP000003860">
    <property type="component" value="Unassembled WGS sequence"/>
</dbReference>
<proteinExistence type="inferred from homology"/>
<organism evidence="9 10">
    <name type="scientific">Ruminiclostridium papyrosolvens DSM 2782</name>
    <dbReference type="NCBI Taxonomy" id="588581"/>
    <lineage>
        <taxon>Bacteria</taxon>
        <taxon>Bacillati</taxon>
        <taxon>Bacillota</taxon>
        <taxon>Clostridia</taxon>
        <taxon>Eubacteriales</taxon>
        <taxon>Oscillospiraceae</taxon>
        <taxon>Ruminiclostridium</taxon>
    </lineage>
</organism>
<evidence type="ECO:0000256" key="2">
    <source>
        <dbReference type="ARBA" id="ARBA00022448"/>
    </source>
</evidence>
<accession>F1T834</accession>
<feature type="transmembrane region" description="Helical" evidence="7">
    <location>
        <begin position="105"/>
        <end position="125"/>
    </location>
</feature>
<sequence length="290" mass="32634">MEVKKHDIKNICIFILPGLALFTLFFIIPVGYVSITSLFEWNGITSPIFKGLYNYRDIFSDKVFWRSVKNNVLWAVVAGGVQVPLAMLMALILSKKPRGWQFFRTVYFLPQVISGIALAMLWAAMYNSEFGLINGLLRAIGLGEYATNWLGTVKTAFPCMLIYWVFYIGYYMVIMLADITNIDESYYEAAQIDGADGIRQHIHITIPLIKGSFQTCVTLAMIFGLRTFEQVYLLTNGGPANRTSVLVLYLYNQMKTNNYGGANASSVMLILTGAFVILLIRGVFAKLNKE</sequence>
<evidence type="ECO:0000313" key="9">
    <source>
        <dbReference type="EMBL" id="EGD49632.1"/>
    </source>
</evidence>
<dbReference type="InterPro" id="IPR035906">
    <property type="entry name" value="MetI-like_sf"/>
</dbReference>
<keyword evidence="6 7" id="KW-0472">Membrane</keyword>
<reference evidence="9" key="2">
    <citation type="submission" date="2011-01" db="EMBL/GenBank/DDBJ databases">
        <title>The Non-contiguous Finished genome of Clostridium papyrosolvens.</title>
        <authorList>
            <person name="Lucas S."/>
            <person name="Copeland A."/>
            <person name="Lapidus A."/>
            <person name="Cheng J.-F."/>
            <person name="Goodwin L."/>
            <person name="Pitluck S."/>
            <person name="Misra M."/>
            <person name="Chertkov O."/>
            <person name="Detter J.C."/>
            <person name="Han C."/>
            <person name="Tapia R."/>
            <person name="Land M."/>
            <person name="Hauser L."/>
            <person name="Kyrpides N."/>
            <person name="Ivanova N."/>
            <person name="Pagani I."/>
            <person name="Mouttaki H."/>
            <person name="He Z."/>
            <person name="Zhou J."/>
            <person name="Hemme C.L."/>
            <person name="Woyke T."/>
        </authorList>
    </citation>
    <scope>NUCLEOTIDE SEQUENCE [LARGE SCALE GENOMIC DNA]</scope>
    <source>
        <strain evidence="9">DSM 2782</strain>
    </source>
</reference>
<dbReference type="eggNOG" id="COG1175">
    <property type="taxonomic scope" value="Bacteria"/>
</dbReference>
<dbReference type="GO" id="GO:0055085">
    <property type="term" value="P:transmembrane transport"/>
    <property type="evidence" value="ECO:0007669"/>
    <property type="project" value="InterPro"/>
</dbReference>
<reference evidence="9" key="1">
    <citation type="submission" date="2009-07" db="EMBL/GenBank/DDBJ databases">
        <authorList>
            <consortium name="US DOE Joint Genome Institute (JGI-PGF)"/>
            <person name="Lucas S."/>
            <person name="Copeland A."/>
            <person name="Lapidus A."/>
            <person name="Glavina del Rio T."/>
            <person name="Tice H."/>
            <person name="Bruce D."/>
            <person name="Goodwin L."/>
            <person name="Pitluck S."/>
            <person name="Larimer F."/>
            <person name="Land M.L."/>
            <person name="Mouttaki H."/>
            <person name="He Z."/>
            <person name="Zhou J."/>
            <person name="Hemme C.L."/>
        </authorList>
    </citation>
    <scope>NUCLEOTIDE SEQUENCE</scope>
    <source>
        <strain evidence="9">DSM 2782</strain>
    </source>
</reference>
<evidence type="ECO:0000259" key="8">
    <source>
        <dbReference type="PROSITE" id="PS50928"/>
    </source>
</evidence>
<comment type="caution">
    <text evidence="9">The sequence shown here is derived from an EMBL/GenBank/DDBJ whole genome shotgun (WGS) entry which is preliminary data.</text>
</comment>
<dbReference type="RefSeq" id="WP_004616495.1">
    <property type="nucleotide sequence ID" value="NZ_ACXX02000001.1"/>
</dbReference>
<feature type="transmembrane region" description="Helical" evidence="7">
    <location>
        <begin position="72"/>
        <end position="93"/>
    </location>
</feature>
<dbReference type="PROSITE" id="PS50928">
    <property type="entry name" value="ABC_TM1"/>
    <property type="match status" value="1"/>
</dbReference>
<dbReference type="InterPro" id="IPR000515">
    <property type="entry name" value="MetI-like"/>
</dbReference>
<dbReference type="CDD" id="cd06261">
    <property type="entry name" value="TM_PBP2"/>
    <property type="match status" value="1"/>
</dbReference>
<evidence type="ECO:0000256" key="7">
    <source>
        <dbReference type="RuleBase" id="RU363032"/>
    </source>
</evidence>
<comment type="subcellular location">
    <subcellularLocation>
        <location evidence="1 7">Cell membrane</location>
        <topology evidence="1 7">Multi-pass membrane protein</topology>
    </subcellularLocation>
</comment>
<dbReference type="Pfam" id="PF00528">
    <property type="entry name" value="BPD_transp_1"/>
    <property type="match status" value="1"/>
</dbReference>
<name>F1T834_9FIRM</name>
<evidence type="ECO:0000256" key="3">
    <source>
        <dbReference type="ARBA" id="ARBA00022475"/>
    </source>
</evidence>
<dbReference type="STRING" id="588581.Cpap_4073"/>
<comment type="similarity">
    <text evidence="7">Belongs to the binding-protein-dependent transport system permease family.</text>
</comment>
<protein>
    <submittedName>
        <fullName evidence="9">Binding-protein-dependent transport systems inner membrane component</fullName>
    </submittedName>
</protein>
<evidence type="ECO:0000256" key="5">
    <source>
        <dbReference type="ARBA" id="ARBA00022989"/>
    </source>
</evidence>
<dbReference type="SUPFAM" id="SSF161098">
    <property type="entry name" value="MetI-like"/>
    <property type="match status" value="1"/>
</dbReference>
<feature type="transmembrane region" description="Helical" evidence="7">
    <location>
        <begin position="12"/>
        <end position="35"/>
    </location>
</feature>
<evidence type="ECO:0000256" key="6">
    <source>
        <dbReference type="ARBA" id="ARBA00023136"/>
    </source>
</evidence>
<dbReference type="PANTHER" id="PTHR30193:SF37">
    <property type="entry name" value="INNER MEMBRANE ABC TRANSPORTER PERMEASE PROTEIN YCJO"/>
    <property type="match status" value="1"/>
</dbReference>
<dbReference type="OrthoDB" id="1737794at2"/>
<evidence type="ECO:0000256" key="1">
    <source>
        <dbReference type="ARBA" id="ARBA00004651"/>
    </source>
</evidence>
<feature type="domain" description="ABC transmembrane type-1" evidence="8">
    <location>
        <begin position="68"/>
        <end position="280"/>
    </location>
</feature>
<keyword evidence="3" id="KW-1003">Cell membrane</keyword>
<evidence type="ECO:0000256" key="4">
    <source>
        <dbReference type="ARBA" id="ARBA00022692"/>
    </source>
</evidence>
<gene>
    <name evidence="9" type="ORF">Cpap_4073</name>
</gene>
<keyword evidence="10" id="KW-1185">Reference proteome</keyword>
<dbReference type="PANTHER" id="PTHR30193">
    <property type="entry name" value="ABC TRANSPORTER PERMEASE PROTEIN"/>
    <property type="match status" value="1"/>
</dbReference>